<feature type="compositionally biased region" description="Pro residues" evidence="1">
    <location>
        <begin position="937"/>
        <end position="953"/>
    </location>
</feature>
<evidence type="ECO:0000259" key="2">
    <source>
        <dbReference type="PROSITE" id="PS50994"/>
    </source>
</evidence>
<sequence>MEQTPVIERSLSGPPAPGSELASALSPPNAADHALPAVGVEEHIEVSPPDVSDASGQAGQGDPPPPVPPVSDLPHPVAEASSGNGPPAPLPAPLYPHSALPTGHQAAYYPIGTPSPGFPRFAPPQVTPVPPASGFFPSAGPYATPVPQSIHYYWSLWQNVPSPSPPVPPVQQQPPWQPFPTPSPGHSVQVVTRRSELAKKAIDQLAIFSGTAQEDVELWKESFHEVVDEADQIYDPSWLLDTLDSLYLGPYESRIRKRWRAVKALCPLASESVDTYFARAAKVFGRLRPLVPAMVFGSEPFVPFEYSILLESLPAEGGAHRYVLAHLQDYTPIGLRDCLRRYEQQLGTPTPSATIWFSSAPPSRSSSTPEPNHPKCIYCGVAHPWRKHVKCIACGASPHADRSTYPAIAHVCGCGKQGHLDAMCPSKLCVSKKAANVHCTTVSFASAAVISPDLVHGPHFGKDDRATVEAVGELYLEKVSASITYTVKVLNTPVPVRTAGRNDFSKASGAVVYATHSVTLDNVIFGDRLESITFLILPQSSIPFLFSKALTQQLSVKMDYQDNVMVKGPVGFSIPGVSFTKGAYVGARLHLDSLYLGASDCGPTHQLTVLEDFLPYGLAPRFAAHPNSHETVAFLENVWFPRFGVPEEIRCDQGSEFANAPLIELSKRRGFRLSFAPSGYKDGNSLSERWQREVLASVRSLLLERQLPGSSWPEIHDEAIRRLNNRMSVQGGGSRHTAAALPGSLSCVHRSFPSARPPRPSALRTYCVGDIVMYNRGASGGGGRSGQGHKCGPVWAPYRVVSVENEHFYEIVATDESLRPQRTTASPHQLRPAVRPVPSGIIRTQPNPQGATLAERAGWKDSTSLPSSADAALTLLQEQEAAAFVPLFGPDPMTESPPNTLTSPSPLPPANLPAVHATDSSLSSQPTQQPISESAPPATPPLASPFPITPAPLQPGTMVIGRSPEHSLLQWAPGYYSSGGEYTSYDKHASKRAVEIVELSHGQIAAAGFGMERSRGNCRSRLPPSLCSHFASDSDGCHFYEYPGARLSDPSVASAVAFLASIDLSVRAATTHQPVSLKHLCPASRQLICFADQKEDQGWIDREVYIRTPISEVLRNVPRVPLLRVCTEKLQDDGTRKFKTRTVINGKQAPREGLSIATRLCPPEAVRIVLQIALDTCKRRGVDLSLQKADVVQAYL</sequence>
<feature type="compositionally biased region" description="Polar residues" evidence="1">
    <location>
        <begin position="918"/>
        <end position="931"/>
    </location>
</feature>
<feature type="region of interest" description="Disordered" evidence="1">
    <location>
        <begin position="1"/>
        <end position="92"/>
    </location>
</feature>
<evidence type="ECO:0000313" key="3">
    <source>
        <dbReference type="EMBL" id="CEM47678.1"/>
    </source>
</evidence>
<dbReference type="Gene3D" id="3.30.420.10">
    <property type="entry name" value="Ribonuclease H-like superfamily/Ribonuclease H"/>
    <property type="match status" value="1"/>
</dbReference>
<accession>A0A0G4HTD4</accession>
<dbReference type="InterPro" id="IPR012337">
    <property type="entry name" value="RNaseH-like_sf"/>
</dbReference>
<dbReference type="AlphaFoldDB" id="A0A0G4HTD4"/>
<dbReference type="PANTHER" id="PTHR13361">
    <property type="entry name" value="WW DOMAIN-BINDING PROTEIN 11"/>
    <property type="match status" value="1"/>
</dbReference>
<feature type="domain" description="Integrase catalytic" evidence="2">
    <location>
        <begin position="571"/>
        <end position="744"/>
    </location>
</feature>
<evidence type="ECO:0000256" key="1">
    <source>
        <dbReference type="SAM" id="MobiDB-lite"/>
    </source>
</evidence>
<dbReference type="InterPro" id="IPR001584">
    <property type="entry name" value="Integrase_cat-core"/>
</dbReference>
<organism evidence="3">
    <name type="scientific">Chromera velia CCMP2878</name>
    <dbReference type="NCBI Taxonomy" id="1169474"/>
    <lineage>
        <taxon>Eukaryota</taxon>
        <taxon>Sar</taxon>
        <taxon>Alveolata</taxon>
        <taxon>Colpodellida</taxon>
        <taxon>Chromeraceae</taxon>
        <taxon>Chromera</taxon>
    </lineage>
</organism>
<reference evidence="3" key="1">
    <citation type="submission" date="2014-11" db="EMBL/GenBank/DDBJ databases">
        <authorList>
            <person name="Otto D Thomas"/>
            <person name="Naeem Raeece"/>
        </authorList>
    </citation>
    <scope>NUCLEOTIDE SEQUENCE</scope>
</reference>
<feature type="region of interest" description="Disordered" evidence="1">
    <location>
        <begin position="838"/>
        <end position="865"/>
    </location>
</feature>
<dbReference type="PhylomeDB" id="A0A0G4HTD4"/>
<dbReference type="EMBL" id="CDMZ01003812">
    <property type="protein sequence ID" value="CEM47678.1"/>
    <property type="molecule type" value="Genomic_DNA"/>
</dbReference>
<proteinExistence type="predicted"/>
<name>A0A0G4HTD4_9ALVE</name>
<gene>
    <name evidence="3" type="ORF">Cvel_8466</name>
</gene>
<protein>
    <recommendedName>
        <fullName evidence="2">Integrase catalytic domain-containing protein</fullName>
    </recommendedName>
</protein>
<dbReference type="VEuPathDB" id="CryptoDB:Cvel_8466"/>
<dbReference type="PROSITE" id="PS50994">
    <property type="entry name" value="INTEGRASE"/>
    <property type="match status" value="1"/>
</dbReference>
<feature type="compositionally biased region" description="Pro residues" evidence="1">
    <location>
        <begin position="62"/>
        <end position="71"/>
    </location>
</feature>
<dbReference type="PANTHER" id="PTHR13361:SF1">
    <property type="entry name" value="WW DOMAIN-BINDING PROTEIN 11"/>
    <property type="match status" value="1"/>
</dbReference>
<dbReference type="GO" id="GO:0003676">
    <property type="term" value="F:nucleic acid binding"/>
    <property type="evidence" value="ECO:0007669"/>
    <property type="project" value="InterPro"/>
</dbReference>
<dbReference type="SUPFAM" id="SSF53098">
    <property type="entry name" value="Ribonuclease H-like"/>
    <property type="match status" value="1"/>
</dbReference>
<dbReference type="GO" id="GO:0015074">
    <property type="term" value="P:DNA integration"/>
    <property type="evidence" value="ECO:0007669"/>
    <property type="project" value="InterPro"/>
</dbReference>
<feature type="region of interest" description="Disordered" evidence="1">
    <location>
        <begin position="887"/>
        <end position="960"/>
    </location>
</feature>
<dbReference type="InterPro" id="IPR036397">
    <property type="entry name" value="RNaseH_sf"/>
</dbReference>
<dbReference type="GO" id="GO:0005681">
    <property type="term" value="C:spliceosomal complex"/>
    <property type="evidence" value="ECO:0007669"/>
    <property type="project" value="TreeGrafter"/>
</dbReference>